<feature type="domain" description="Zinc finger ZPR1-type" evidence="5">
    <location>
        <begin position="4"/>
        <end position="157"/>
    </location>
</feature>
<dbReference type="Proteomes" id="UP001218895">
    <property type="component" value="Chromosome"/>
</dbReference>
<dbReference type="Pfam" id="PF22794">
    <property type="entry name" value="jr-ZPR1"/>
    <property type="match status" value="1"/>
</dbReference>
<sequence length="169" mass="18727">MIVAPCPLCKKDIHYIYQTERIPYFSEVLLANAVCDCGFRSVDTFVIGDGEPVRYTFKVEEPDDLFARVIRSSTASMEIPEFGISVDPGPLCEAFISNVEGVLMRFDGALDTIFLSADEEEKTKINALKKRIADAREGNEIFTLIVQDQDGNSGIVSKKAVKSKPVPDE</sequence>
<evidence type="ECO:0000313" key="6">
    <source>
        <dbReference type="EMBL" id="WFN38019.1"/>
    </source>
</evidence>
<keyword evidence="2" id="KW-0479">Metal-binding</keyword>
<dbReference type="InterPro" id="IPR042451">
    <property type="entry name" value="ZPR1_A/B_dom"/>
</dbReference>
<dbReference type="InterPro" id="IPR040141">
    <property type="entry name" value="ZPR1"/>
</dbReference>
<dbReference type="Gene3D" id="2.60.120.1040">
    <property type="entry name" value="ZPR1, A/B domain"/>
    <property type="match status" value="1"/>
</dbReference>
<dbReference type="NCBIfam" id="TIGR00340">
    <property type="entry name" value="zpr1_rel"/>
    <property type="match status" value="1"/>
</dbReference>
<dbReference type="GO" id="GO:0008270">
    <property type="term" value="F:zinc ion binding"/>
    <property type="evidence" value="ECO:0007669"/>
    <property type="project" value="UniProtKB-KW"/>
</dbReference>
<evidence type="ECO:0000256" key="3">
    <source>
        <dbReference type="ARBA" id="ARBA00022771"/>
    </source>
</evidence>
<dbReference type="PANTHER" id="PTHR10876">
    <property type="entry name" value="ZINC FINGER PROTEIN ZPR1"/>
    <property type="match status" value="1"/>
</dbReference>
<dbReference type="NCBIfam" id="TIGR00310">
    <property type="entry name" value="ZPR1_znf"/>
    <property type="match status" value="1"/>
</dbReference>
<evidence type="ECO:0000256" key="2">
    <source>
        <dbReference type="ARBA" id="ARBA00022723"/>
    </source>
</evidence>
<comment type="similarity">
    <text evidence="1">Belongs to the ZPR1 family.</text>
</comment>
<evidence type="ECO:0000256" key="1">
    <source>
        <dbReference type="ARBA" id="ARBA00008354"/>
    </source>
</evidence>
<gene>
    <name evidence="6" type="ORF">L1994_00385</name>
</gene>
<keyword evidence="7" id="KW-1185">Reference proteome</keyword>
<dbReference type="InterPro" id="IPR004470">
    <property type="entry name" value="ZPR1-like_arc"/>
</dbReference>
<dbReference type="AlphaFoldDB" id="A0AAF0JML3"/>
<evidence type="ECO:0000256" key="4">
    <source>
        <dbReference type="ARBA" id="ARBA00022833"/>
    </source>
</evidence>
<keyword evidence="3" id="KW-0863">Zinc-finger</keyword>
<dbReference type="SMART" id="SM00709">
    <property type="entry name" value="Zpr1"/>
    <property type="match status" value="1"/>
</dbReference>
<organism evidence="6 7">
    <name type="scientific">Methanomicrobium antiquum</name>
    <dbReference type="NCBI Taxonomy" id="487686"/>
    <lineage>
        <taxon>Archaea</taxon>
        <taxon>Methanobacteriati</taxon>
        <taxon>Methanobacteriota</taxon>
        <taxon>Stenosarchaea group</taxon>
        <taxon>Methanomicrobia</taxon>
        <taxon>Methanomicrobiales</taxon>
        <taxon>Methanomicrobiaceae</taxon>
        <taxon>Methanomicrobium</taxon>
    </lineage>
</organism>
<reference evidence="6" key="1">
    <citation type="submission" date="2022-01" db="EMBL/GenBank/DDBJ databases">
        <title>Complete genome of Methanomicrobium antiquum DSM 21220.</title>
        <authorList>
            <person name="Chen S.-C."/>
            <person name="You Y.-T."/>
            <person name="Zhou Y.-Z."/>
            <person name="Lai M.-C."/>
        </authorList>
    </citation>
    <scope>NUCLEOTIDE SEQUENCE</scope>
    <source>
        <strain evidence="6">DSM 21220</strain>
    </source>
</reference>
<evidence type="ECO:0000313" key="7">
    <source>
        <dbReference type="Proteomes" id="UP001218895"/>
    </source>
</evidence>
<evidence type="ECO:0000259" key="5">
    <source>
        <dbReference type="SMART" id="SM00709"/>
    </source>
</evidence>
<dbReference type="InterPro" id="IPR056180">
    <property type="entry name" value="ZPR1_jr_dom"/>
</dbReference>
<dbReference type="PANTHER" id="PTHR10876:SF0">
    <property type="entry name" value="ZINC FINGER PROTEIN ZPR1"/>
    <property type="match status" value="1"/>
</dbReference>
<dbReference type="RefSeq" id="WP_278100852.1">
    <property type="nucleotide sequence ID" value="NZ_CP091092.1"/>
</dbReference>
<keyword evidence="4" id="KW-0862">Zinc</keyword>
<name>A0AAF0JML3_9EURY</name>
<protein>
    <submittedName>
        <fullName evidence="6">ZPR1 zinc finger domain-containing protein</fullName>
    </submittedName>
</protein>
<dbReference type="KEGG" id="manq:L1994_00385"/>
<dbReference type="EMBL" id="CP091092">
    <property type="protein sequence ID" value="WFN38019.1"/>
    <property type="molecule type" value="Genomic_DNA"/>
</dbReference>
<dbReference type="GeneID" id="79948807"/>
<dbReference type="InterPro" id="IPR004457">
    <property type="entry name" value="Znf_ZPR1"/>
</dbReference>
<proteinExistence type="inferred from homology"/>
<accession>A0AAF0JML3</accession>